<dbReference type="AlphaFoldDB" id="A0A1J5QRM4"/>
<dbReference type="InterPro" id="IPR039422">
    <property type="entry name" value="MarR/SlyA-like"/>
</dbReference>
<dbReference type="InterPro" id="IPR036390">
    <property type="entry name" value="WH_DNA-bd_sf"/>
</dbReference>
<dbReference type="PROSITE" id="PS50995">
    <property type="entry name" value="HTH_MARR_2"/>
    <property type="match status" value="1"/>
</dbReference>
<dbReference type="SUPFAM" id="SSF46785">
    <property type="entry name" value="Winged helix' DNA-binding domain"/>
    <property type="match status" value="1"/>
</dbReference>
<dbReference type="PANTHER" id="PTHR33164:SF99">
    <property type="entry name" value="MARR FAMILY REGULATORY PROTEIN"/>
    <property type="match status" value="1"/>
</dbReference>
<dbReference type="InterPro" id="IPR036388">
    <property type="entry name" value="WH-like_DNA-bd_sf"/>
</dbReference>
<dbReference type="EMBL" id="MLJW01001102">
    <property type="protein sequence ID" value="OIQ80147.1"/>
    <property type="molecule type" value="Genomic_DNA"/>
</dbReference>
<dbReference type="InterPro" id="IPR000835">
    <property type="entry name" value="HTH_MarR-typ"/>
</dbReference>
<protein>
    <submittedName>
        <fullName evidence="2">MarR family protein</fullName>
    </submittedName>
</protein>
<reference evidence="2" key="1">
    <citation type="submission" date="2016-10" db="EMBL/GenBank/DDBJ databases">
        <title>Sequence of Gallionella enrichment culture.</title>
        <authorList>
            <person name="Poehlein A."/>
            <person name="Muehling M."/>
            <person name="Daniel R."/>
        </authorList>
    </citation>
    <scope>NUCLEOTIDE SEQUENCE</scope>
</reference>
<feature type="domain" description="HTH marR-type" evidence="1">
    <location>
        <begin position="1"/>
        <end position="150"/>
    </location>
</feature>
<evidence type="ECO:0000259" key="1">
    <source>
        <dbReference type="PROSITE" id="PS50995"/>
    </source>
</evidence>
<sequence>MDDDAAPRWLTEEQTRAWIALASTVVWLPAALDAQLQRDAGVSYVEYTVLSWLSMRPGRSTRMSEIAALANVRLSHLSRIAARLEARGWMRRAPDPDDGRATLAILTDAGWDKVVETAPGHVAEVQRLVFDGLTSAQVDQLRSIGTRIVHVAQPDLCLPEPIQDVPA</sequence>
<dbReference type="Pfam" id="PF01047">
    <property type="entry name" value="MarR"/>
    <property type="match status" value="1"/>
</dbReference>
<gene>
    <name evidence="2" type="ORF">GALL_381020</name>
</gene>
<dbReference type="Gene3D" id="1.10.10.10">
    <property type="entry name" value="Winged helix-like DNA-binding domain superfamily/Winged helix DNA-binding domain"/>
    <property type="match status" value="1"/>
</dbReference>
<organism evidence="2">
    <name type="scientific">mine drainage metagenome</name>
    <dbReference type="NCBI Taxonomy" id="410659"/>
    <lineage>
        <taxon>unclassified sequences</taxon>
        <taxon>metagenomes</taxon>
        <taxon>ecological metagenomes</taxon>
    </lineage>
</organism>
<proteinExistence type="predicted"/>
<accession>A0A1J5QRM4</accession>
<evidence type="ECO:0000313" key="2">
    <source>
        <dbReference type="EMBL" id="OIQ80147.1"/>
    </source>
</evidence>
<dbReference type="GO" id="GO:0006950">
    <property type="term" value="P:response to stress"/>
    <property type="evidence" value="ECO:0007669"/>
    <property type="project" value="TreeGrafter"/>
</dbReference>
<dbReference type="GO" id="GO:0003700">
    <property type="term" value="F:DNA-binding transcription factor activity"/>
    <property type="evidence" value="ECO:0007669"/>
    <property type="project" value="InterPro"/>
</dbReference>
<dbReference type="PANTHER" id="PTHR33164">
    <property type="entry name" value="TRANSCRIPTIONAL REGULATOR, MARR FAMILY"/>
    <property type="match status" value="1"/>
</dbReference>
<comment type="caution">
    <text evidence="2">The sequence shown here is derived from an EMBL/GenBank/DDBJ whole genome shotgun (WGS) entry which is preliminary data.</text>
</comment>
<name>A0A1J5QRM4_9ZZZZ</name>
<dbReference type="SMART" id="SM00347">
    <property type="entry name" value="HTH_MARR"/>
    <property type="match status" value="1"/>
</dbReference>